<comment type="similarity">
    <text evidence="2">Belongs to the polycystin family.</text>
</comment>
<dbReference type="InterPro" id="IPR013122">
    <property type="entry name" value="PKD1_2_channel"/>
</dbReference>
<comment type="subcellular location">
    <subcellularLocation>
        <location evidence="1">Membrane</location>
        <topology evidence="1">Multi-pass membrane protein</topology>
    </subcellularLocation>
</comment>
<feature type="compositionally biased region" description="Polar residues" evidence="7">
    <location>
        <begin position="18"/>
        <end position="27"/>
    </location>
</feature>
<dbReference type="Pfam" id="PF20519">
    <property type="entry name" value="Polycystin_dom"/>
    <property type="match status" value="1"/>
</dbReference>
<organism evidence="11 12">
    <name type="scientific">Prorocentrum cordatum</name>
    <dbReference type="NCBI Taxonomy" id="2364126"/>
    <lineage>
        <taxon>Eukaryota</taxon>
        <taxon>Sar</taxon>
        <taxon>Alveolata</taxon>
        <taxon>Dinophyceae</taxon>
        <taxon>Prorocentrales</taxon>
        <taxon>Prorocentraceae</taxon>
        <taxon>Prorocentrum</taxon>
    </lineage>
</organism>
<evidence type="ECO:0000256" key="3">
    <source>
        <dbReference type="ARBA" id="ARBA00022692"/>
    </source>
</evidence>
<keyword evidence="4 8" id="KW-1133">Transmembrane helix</keyword>
<evidence type="ECO:0000259" key="10">
    <source>
        <dbReference type="Pfam" id="PF20519"/>
    </source>
</evidence>
<evidence type="ECO:0000256" key="5">
    <source>
        <dbReference type="ARBA" id="ARBA00023136"/>
    </source>
</evidence>
<feature type="domain" description="Polycystin" evidence="10">
    <location>
        <begin position="155"/>
        <end position="326"/>
    </location>
</feature>
<feature type="transmembrane region" description="Helical" evidence="8">
    <location>
        <begin position="495"/>
        <end position="516"/>
    </location>
</feature>
<keyword evidence="12" id="KW-1185">Reference proteome</keyword>
<dbReference type="PROSITE" id="PS51257">
    <property type="entry name" value="PROKAR_LIPOPROTEIN"/>
    <property type="match status" value="1"/>
</dbReference>
<dbReference type="InterPro" id="IPR046791">
    <property type="entry name" value="Polycystin_dom"/>
</dbReference>
<dbReference type="PANTHER" id="PTHR10877">
    <property type="entry name" value="POLYCYSTIN FAMILY MEMBER"/>
    <property type="match status" value="1"/>
</dbReference>
<evidence type="ECO:0008006" key="13">
    <source>
        <dbReference type="Google" id="ProtNLM"/>
    </source>
</evidence>
<feature type="domain" description="Polycystin cation channel PKD1/PKD2" evidence="9">
    <location>
        <begin position="465"/>
        <end position="585"/>
    </location>
</feature>
<evidence type="ECO:0000256" key="6">
    <source>
        <dbReference type="ARBA" id="ARBA00023180"/>
    </source>
</evidence>
<dbReference type="EMBL" id="CAUYUJ010017994">
    <property type="protein sequence ID" value="CAK0879744.1"/>
    <property type="molecule type" value="Genomic_DNA"/>
</dbReference>
<evidence type="ECO:0000256" key="4">
    <source>
        <dbReference type="ARBA" id="ARBA00022989"/>
    </source>
</evidence>
<protein>
    <recommendedName>
        <fullName evidence="13">Polycystin cation channel PKD1/PKD2 domain-containing protein</fullName>
    </recommendedName>
</protein>
<dbReference type="Proteomes" id="UP001189429">
    <property type="component" value="Unassembled WGS sequence"/>
</dbReference>
<feature type="compositionally biased region" description="Low complexity" evidence="7">
    <location>
        <begin position="1"/>
        <end position="17"/>
    </location>
</feature>
<feature type="transmembrane region" description="Helical" evidence="8">
    <location>
        <begin position="528"/>
        <end position="551"/>
    </location>
</feature>
<feature type="compositionally biased region" description="Acidic residues" evidence="7">
    <location>
        <begin position="44"/>
        <end position="55"/>
    </location>
</feature>
<accession>A0ABN9W181</accession>
<keyword evidence="5 8" id="KW-0472">Membrane</keyword>
<feature type="transmembrane region" description="Helical" evidence="8">
    <location>
        <begin position="557"/>
        <end position="578"/>
    </location>
</feature>
<keyword evidence="6" id="KW-0325">Glycoprotein</keyword>
<feature type="transmembrane region" description="Helical" evidence="8">
    <location>
        <begin position="387"/>
        <end position="408"/>
    </location>
</feature>
<name>A0ABN9W181_9DINO</name>
<evidence type="ECO:0000259" key="9">
    <source>
        <dbReference type="Pfam" id="PF08016"/>
    </source>
</evidence>
<proteinExistence type="inferred from homology"/>
<dbReference type="PANTHER" id="PTHR10877:SF183">
    <property type="entry name" value="AT14535P-RELATED"/>
    <property type="match status" value="1"/>
</dbReference>
<dbReference type="InterPro" id="IPR051223">
    <property type="entry name" value="Polycystin"/>
</dbReference>
<reference evidence="11" key="1">
    <citation type="submission" date="2023-10" db="EMBL/GenBank/DDBJ databases">
        <authorList>
            <person name="Chen Y."/>
            <person name="Shah S."/>
            <person name="Dougan E. K."/>
            <person name="Thang M."/>
            <person name="Chan C."/>
        </authorList>
    </citation>
    <scope>NUCLEOTIDE SEQUENCE [LARGE SCALE GENOMIC DNA]</scope>
</reference>
<gene>
    <name evidence="11" type="ORF">PCOR1329_LOCUS63077</name>
</gene>
<sequence>MRPLASEASGGASGASSCPQDASSSVAQHRHRPPPLAPAQEVGFSDEVEVDELEESPERSLSTTLAKSLSKSSLRNLKQAAADWLADEQDSQATCRSLPFTVMLYFSFLLVQVSHRDVGTVYPITSSMTSAMATGVLPTPMSVDDDTRSAVSLTDVRSWGDTLVYLENTVVPFLWVEEDAAPGLVMGVNQLLGGVRLQQWRLESVECMGAQLLKDTYSSFLSSRFGRSCRSTDSEYQTSNIVAPSDAQDGDTAVQGANADADTGAYTYWIPTGNSTAQALDHVQELRDSRWLSAAAESLTLQYAMYCGQIGWFALVQIDFWMDRVGAFTAVVSAKGLQTEVWNSATTILADLWFCLNIAWLLGGEVFGLRQAAADGQIFGYFAFHRVINWSLIFGGSVLIVFYMWLFVQIGDVGGELTGLLASDTGLTGEAASEHYAKLNRAYDSMDSLTSAVRWNEMSSFWYSMMMLAKIFQNFKANARLAVITKTLANASEDLFHFMLIFLLVFFNFIMGAHFLFGQALKEWSSAILAFCSGFRALMGDFDFAAMYWIAPFNATSWFVIYMGFVFLVLVNMFVAIVMDAYSTVKHEAGKTESIVNVVKKAAIRKSAFVMSKVSLRHSSDAFGTFKSSTTNRTVMVQEASTGDLEQKIKSLEGGVEMLDKLLGHHRRRGAPASTLLLPRFPASCLSAFSSPPSGRDLVLNIFSRKVGQHSSFQLFATLKASV</sequence>
<evidence type="ECO:0000256" key="1">
    <source>
        <dbReference type="ARBA" id="ARBA00004141"/>
    </source>
</evidence>
<evidence type="ECO:0000313" key="11">
    <source>
        <dbReference type="EMBL" id="CAK0879744.1"/>
    </source>
</evidence>
<comment type="caution">
    <text evidence="11">The sequence shown here is derived from an EMBL/GenBank/DDBJ whole genome shotgun (WGS) entry which is preliminary data.</text>
</comment>
<keyword evidence="3 8" id="KW-0812">Transmembrane</keyword>
<dbReference type="Pfam" id="PF08016">
    <property type="entry name" value="PKD_channel"/>
    <property type="match status" value="1"/>
</dbReference>
<dbReference type="PRINTS" id="PR01433">
    <property type="entry name" value="POLYCYSTIN2"/>
</dbReference>
<dbReference type="Gene3D" id="1.10.287.70">
    <property type="match status" value="1"/>
</dbReference>
<dbReference type="InterPro" id="IPR003915">
    <property type="entry name" value="PKD_2"/>
</dbReference>
<evidence type="ECO:0000313" key="12">
    <source>
        <dbReference type="Proteomes" id="UP001189429"/>
    </source>
</evidence>
<feature type="region of interest" description="Disordered" evidence="7">
    <location>
        <begin position="1"/>
        <end position="64"/>
    </location>
</feature>
<evidence type="ECO:0000256" key="2">
    <source>
        <dbReference type="ARBA" id="ARBA00007200"/>
    </source>
</evidence>
<evidence type="ECO:0000256" key="8">
    <source>
        <dbReference type="SAM" id="Phobius"/>
    </source>
</evidence>
<evidence type="ECO:0000256" key="7">
    <source>
        <dbReference type="SAM" id="MobiDB-lite"/>
    </source>
</evidence>